<organism evidence="1 2">
    <name type="scientific">Candidatus Magnetobacterium bavaricum</name>
    <dbReference type="NCBI Taxonomy" id="29290"/>
    <lineage>
        <taxon>Bacteria</taxon>
        <taxon>Pseudomonadati</taxon>
        <taxon>Nitrospirota</taxon>
        <taxon>Thermodesulfovibrionia</taxon>
        <taxon>Thermodesulfovibrionales</taxon>
        <taxon>Candidatus Magnetobacteriaceae</taxon>
        <taxon>Candidatus Magnetobacterium</taxon>
    </lineage>
</organism>
<dbReference type="AlphaFoldDB" id="A0A0F3GSR7"/>
<dbReference type="EMBL" id="LACI01001183">
    <property type="protein sequence ID" value="KJU85040.1"/>
    <property type="molecule type" value="Genomic_DNA"/>
</dbReference>
<accession>A0A0F3GSR7</accession>
<protein>
    <submittedName>
        <fullName evidence="1">Uncharacterized protein</fullName>
    </submittedName>
</protein>
<keyword evidence="2" id="KW-1185">Reference proteome</keyword>
<sequence length="66" mass="7716">MEIYDKKDDSRSALQFSERRLEIENHYIGNRRPDSIVGCLVRDKGMPVDELVEGLNKFVQDAELYL</sequence>
<name>A0A0F3GSR7_9BACT</name>
<proteinExistence type="predicted"/>
<evidence type="ECO:0000313" key="2">
    <source>
        <dbReference type="Proteomes" id="UP000033423"/>
    </source>
</evidence>
<reference evidence="1 2" key="1">
    <citation type="submission" date="2015-02" db="EMBL/GenBank/DDBJ databases">
        <title>Single-cell genomics of uncultivated deep-branching MTB reveals a conserved set of magnetosome genes.</title>
        <authorList>
            <person name="Kolinko S."/>
            <person name="Richter M."/>
            <person name="Glockner F.O."/>
            <person name="Brachmann A."/>
            <person name="Schuler D."/>
        </authorList>
    </citation>
    <scope>NUCLEOTIDE SEQUENCE [LARGE SCALE GENOMIC DNA]</scope>
    <source>
        <strain evidence="1">TM-1</strain>
    </source>
</reference>
<dbReference type="Proteomes" id="UP000033423">
    <property type="component" value="Unassembled WGS sequence"/>
</dbReference>
<evidence type="ECO:0000313" key="1">
    <source>
        <dbReference type="EMBL" id="KJU85040.1"/>
    </source>
</evidence>
<comment type="caution">
    <text evidence="1">The sequence shown here is derived from an EMBL/GenBank/DDBJ whole genome shotgun (WGS) entry which is preliminary data.</text>
</comment>
<gene>
    <name evidence="1" type="ORF">MBAV_002765</name>
</gene>